<evidence type="ECO:0000313" key="6">
    <source>
        <dbReference type="EMBL" id="KAL0112101.1"/>
    </source>
</evidence>
<accession>A0AAW2F7X3</accession>
<dbReference type="Pfam" id="PF25390">
    <property type="entry name" value="WD40_RLD"/>
    <property type="match status" value="1"/>
</dbReference>
<dbReference type="PANTHER" id="PTHR45982">
    <property type="entry name" value="REGULATOR OF CHROMOSOME CONDENSATION"/>
    <property type="match status" value="1"/>
</dbReference>
<feature type="repeat" description="RCC1" evidence="3">
    <location>
        <begin position="989"/>
        <end position="1038"/>
    </location>
</feature>
<dbReference type="Gene3D" id="2.130.10.30">
    <property type="entry name" value="Regulator of chromosome condensation 1/beta-lactamase-inhibitor protein II"/>
    <property type="match status" value="2"/>
</dbReference>
<dbReference type="SUPFAM" id="SSF50978">
    <property type="entry name" value="WD40 repeat-like"/>
    <property type="match status" value="1"/>
</dbReference>
<dbReference type="InterPro" id="IPR058923">
    <property type="entry name" value="RCC1-like_dom"/>
</dbReference>
<organism evidence="6 7">
    <name type="scientific">Cardiocondyla obscurior</name>
    <dbReference type="NCBI Taxonomy" id="286306"/>
    <lineage>
        <taxon>Eukaryota</taxon>
        <taxon>Metazoa</taxon>
        <taxon>Ecdysozoa</taxon>
        <taxon>Arthropoda</taxon>
        <taxon>Hexapoda</taxon>
        <taxon>Insecta</taxon>
        <taxon>Pterygota</taxon>
        <taxon>Neoptera</taxon>
        <taxon>Endopterygota</taxon>
        <taxon>Hymenoptera</taxon>
        <taxon>Apocrita</taxon>
        <taxon>Aculeata</taxon>
        <taxon>Formicoidea</taxon>
        <taxon>Formicidae</taxon>
        <taxon>Myrmicinae</taxon>
        <taxon>Cardiocondyla</taxon>
    </lineage>
</organism>
<dbReference type="SUPFAM" id="SSF50985">
    <property type="entry name" value="RCC1/BLIP-II"/>
    <property type="match status" value="2"/>
</dbReference>
<proteinExistence type="predicted"/>
<dbReference type="PANTHER" id="PTHR45982:SF1">
    <property type="entry name" value="REGULATOR OF CHROMOSOME CONDENSATION"/>
    <property type="match status" value="1"/>
</dbReference>
<dbReference type="PRINTS" id="PR00633">
    <property type="entry name" value="RCCNDNSATION"/>
</dbReference>
<keyword evidence="7" id="KW-1185">Reference proteome</keyword>
<evidence type="ECO:0000256" key="4">
    <source>
        <dbReference type="SAM" id="MobiDB-lite"/>
    </source>
</evidence>
<feature type="compositionally biased region" description="Basic and acidic residues" evidence="4">
    <location>
        <begin position="1115"/>
        <end position="1126"/>
    </location>
</feature>
<feature type="repeat" description="RCC1" evidence="3">
    <location>
        <begin position="937"/>
        <end position="988"/>
    </location>
</feature>
<keyword evidence="2" id="KW-0677">Repeat</keyword>
<feature type="region of interest" description="Disordered" evidence="4">
    <location>
        <begin position="1104"/>
        <end position="1126"/>
    </location>
</feature>
<evidence type="ECO:0000256" key="1">
    <source>
        <dbReference type="ARBA" id="ARBA00022658"/>
    </source>
</evidence>
<keyword evidence="1" id="KW-0344">Guanine-nucleotide releasing factor</keyword>
<feature type="compositionally biased region" description="Polar residues" evidence="4">
    <location>
        <begin position="1104"/>
        <end position="1114"/>
    </location>
</feature>
<feature type="repeat" description="RCC1" evidence="3">
    <location>
        <begin position="885"/>
        <end position="936"/>
    </location>
</feature>
<name>A0AAW2F7X3_9HYME</name>
<feature type="repeat" description="RCC1" evidence="3">
    <location>
        <begin position="831"/>
        <end position="885"/>
    </location>
</feature>
<sequence length="1897" mass="213389">MLMDFETISTSENLFKLQCLIKTTEIRHSVQCKLEGKLFLALATNNAEIILYFRKEFSSLPVIKKIPWFQGPHKQIATFCFDSCGTWLLCVTLDGSLYILPALSLVSESCIVDKKWKTNDATYIPFINSQLSYFRSRAVTWWKNIKMSMDIGIVGTECGAIIFINLLNGQQLGITYVNESISSLHICRNEHNEIASLLITSKFQRQWHLPLEHLSFNLLHKSQTKEPCNRLNVTIHDSNTADFITNKSKLQELKQLSVEKLAVLKQKLIDTKNQTLGESLQCHDTASIGNSGMSANLEVSESKLDFVNPEPITKDTFLSLQYDGEDRQLYTCYHSITNYITIHGPDLTMVPLSMHKVFDSCETVLLAHKLFFITDVNQRTIYVISDQLSETRTNKDYQFNPESIIGTFSFENSREVIRAVYKVTKFNNVIPTKISEESEDKYTLPKNVRNIQIEPLNLDTCIIVTNRCVYEIVLRKSLISIFMELVLKKNEVQKAKKLATVFGLNGQYLLEYVGDIFLSNKEFSRAVASYKMSKCKLLKSVLKFASVGHTSELLSCLTHCLLTPIITEMPIATRIHLSNLCVLSFIEMTLRVWSEQSKAIYKEFLYFLSTNTFYDELLAINIAGQTYLWEVLHHLATQRCLYSQMLDILIKTIQMFGTNDVHPKSCNVYTYGLLICLSECDLMQSMLLNCDLARSHMSFVHNNLRDSQIFVLQRLVTLYDPTNPVLRPKLLQCKGRRKISCNQQSSQCDSIDCTDNIDQSDTLIEEIVETFILILLTLIHKKRLLNPNSKNIFLYDLDLSEEYNSEVTLYIDFKKRLLSAGFSHVALIRNGDVYTWGSSVQGCLGTGSSVLRYGAPHAICFFKSMKIEVYSVSCGHCHTLAVTNNGIYAWGASQFGQLGLGKVLQCSSPELVTSLAQEIIVDAVAGQYHSVALTTDGRIFTWGWGVHGQLGHGNTDEKAIPSLVKALLGTVVCHVSAGYAHTLALSVDGVVYAFGCNVLGQLGTGNNIKSSIPLKVALPNGITLINTGYFHNLAVTNTNKLYIWGASPQVLRLQAQAQKRTRILERDANEKKTKALEELEKIPSDVTNLNKEIKEDILADNEQIESSQTETIASDTKKQKRSETENVDLKNHNFDLIEENQAHLKPCIVDTSLVKGQITQISAGCHHNALTTKDGSLYTWGRNLDGQIGNGTRREVPIPTPLYYNSACIFAQIPPRRNDSKRMQNQWDLDTEVGLNDTLVNNGNTPENNDNLSDSPTPAGNVGLNQERINPIINAVSISCGYDYTIAMQPGGTVLAWGNNSRAQLGRIPAKETRDADDKLVLLKSSKRIVRFPNVLHVALDVPSQVPGISTPVISYQSNDAFSLAGSVRPISVIERSPAELTLHYILQHFYGLYNCANIIEKCIELENYQACSKIAALENDVATAFTYQLKMLHKLSPQSSKNHPVSERAPPREKIESTIEINSLNVNVTKDTMSSQSIKRNTELFNKQAKKNLMESLENSVTRNWTKISTSRSLNNLQTLAQELYSFDCQGGSEELCKSRKENDGSSSNNTLDCTTIECNAGNDDDPQRWIEDLISNENVDSLLQRKNITLCNTGQNLSRSVCVNTTSIVSNDRCDMDEEKTAFSNKVSSCSERNYVINESIKALKFFFKRMNNETNAVKCQVLQSAINFWAMHNLPMQSLENVFLEDIHMIYYPLGLLLFFQGTIEKYLNISKTYIDEGKDWCSSNLFSIKFCLRVLSMLMQHIDKDNAMPEYIKIFSSLMADNYGIPLNGYPGTNTNNNPEQMMEGVVGTVFSEMEDFRLFAHIKNLVAVNHLLTTEEDNMIFTCGHHFPISLYEADVIPTMETELLTSPSLTLPCTSQYLGEMLSHTSKPEILCPLCVIGALRATTIKDCDQR</sequence>
<reference evidence="6 7" key="1">
    <citation type="submission" date="2023-03" db="EMBL/GenBank/DDBJ databases">
        <title>High recombination rates correlate with genetic variation in Cardiocondyla obscurior ants.</title>
        <authorList>
            <person name="Errbii M."/>
        </authorList>
    </citation>
    <scope>NUCLEOTIDE SEQUENCE [LARGE SCALE GENOMIC DNA]</scope>
    <source>
        <strain evidence="6">Alpha-2009</strain>
        <tissue evidence="6">Whole body</tissue>
    </source>
</reference>
<gene>
    <name evidence="6" type="ORF">PUN28_013376</name>
</gene>
<evidence type="ECO:0000256" key="3">
    <source>
        <dbReference type="PROSITE-ProRule" id="PRU00235"/>
    </source>
</evidence>
<dbReference type="Proteomes" id="UP001430953">
    <property type="component" value="Unassembled WGS sequence"/>
</dbReference>
<dbReference type="InterPro" id="IPR000408">
    <property type="entry name" value="Reg_chr_condens"/>
</dbReference>
<dbReference type="EMBL" id="JADYXP020000013">
    <property type="protein sequence ID" value="KAL0112101.1"/>
    <property type="molecule type" value="Genomic_DNA"/>
</dbReference>
<comment type="caution">
    <text evidence="6">The sequence shown here is derived from an EMBL/GenBank/DDBJ whole genome shotgun (WGS) entry which is preliminary data.</text>
</comment>
<dbReference type="Pfam" id="PF00415">
    <property type="entry name" value="RCC1"/>
    <property type="match status" value="1"/>
</dbReference>
<evidence type="ECO:0000313" key="7">
    <source>
        <dbReference type="Proteomes" id="UP001430953"/>
    </source>
</evidence>
<dbReference type="PROSITE" id="PS50012">
    <property type="entry name" value="RCC1_3"/>
    <property type="match status" value="4"/>
</dbReference>
<dbReference type="InterPro" id="IPR009091">
    <property type="entry name" value="RCC1/BLIP-II"/>
</dbReference>
<evidence type="ECO:0000256" key="2">
    <source>
        <dbReference type="ARBA" id="ARBA00022737"/>
    </source>
</evidence>
<evidence type="ECO:0000259" key="5">
    <source>
        <dbReference type="Pfam" id="PF25390"/>
    </source>
</evidence>
<dbReference type="InterPro" id="IPR051553">
    <property type="entry name" value="Ran_GTPase-activating"/>
</dbReference>
<dbReference type="PROSITE" id="PS00626">
    <property type="entry name" value="RCC1_2"/>
    <property type="match status" value="1"/>
</dbReference>
<feature type="domain" description="RCC1-like" evidence="5">
    <location>
        <begin position="818"/>
        <end position="1047"/>
    </location>
</feature>
<dbReference type="InterPro" id="IPR036322">
    <property type="entry name" value="WD40_repeat_dom_sf"/>
</dbReference>
<protein>
    <recommendedName>
        <fullName evidence="5">RCC1-like domain-containing protein</fullName>
    </recommendedName>
</protein>